<comment type="caution">
    <text evidence="5">The sequence shown here is derived from an EMBL/GenBank/DDBJ whole genome shotgun (WGS) entry which is preliminary data.</text>
</comment>
<evidence type="ECO:0000259" key="4">
    <source>
        <dbReference type="Pfam" id="PF04783"/>
    </source>
</evidence>
<dbReference type="EMBL" id="PNBA02000002">
    <property type="protein sequence ID" value="KAG6433538.1"/>
    <property type="molecule type" value="Genomic_DNA"/>
</dbReference>
<evidence type="ECO:0000313" key="5">
    <source>
        <dbReference type="EMBL" id="KAG6433538.1"/>
    </source>
</evidence>
<dbReference type="Pfam" id="PF04783">
    <property type="entry name" value="DUF630"/>
    <property type="match status" value="1"/>
</dbReference>
<evidence type="ECO:0000313" key="6">
    <source>
        <dbReference type="Proteomes" id="UP000298416"/>
    </source>
</evidence>
<sequence length="596" mass="67385">MGASNSRLDEDRSLQLCRVIKQALNGRCSLAAAHIAYIEELRISVSRSLSQNVDAMANHSPPSSTPVSNLFQTHHMKFRSPFSTKVEEKPPVPVAVSVSSTTPLPTTPRSTEVPEASPFETADEPETPAWDYFGLSNPTEQRFPAQEGRGFDQGAEKSDGREDPQISDDEFDEPATASLVRRFKNVNMSKENHAKVEDQVLKDFVTSKKIIDQLFARASESGREVPKMLEANKLHFRKVVIHGKQRGSASLLKSCFSCGDDPSQVPQEPPQETVNSFTWPRTESSPPDSSLNLLTANYTDGVEDLSNNLLDNFCMVSRSHASTLDRLYAWEKKLYDEAGEMLQSNFDQKCKLLLEQAYQAGNTDKTRAAIKGLHSRIRVSVHRIKLRRMWEMMVQCHKLQLHTMPVSKIPVSTDLIMQSESRRQVTIHMKNELSYLSSIFTKWINAQKLYVDSLNMWLYKCVLLLRNTSKKSKRTRPPPIKNIGPAVYMICDTWLEMFDKLPFKEVVYSIKELEVEVALFLPHQEKTKKKGASSTIVGDEDEETPTPALDRFRTSLAGFVGRLNDFAESSEGLFSDLQKEIEEAKKNYEVLKSQQA</sequence>
<evidence type="ECO:0000256" key="1">
    <source>
        <dbReference type="SAM" id="Coils"/>
    </source>
</evidence>
<evidence type="ECO:0000256" key="2">
    <source>
        <dbReference type="SAM" id="MobiDB-lite"/>
    </source>
</evidence>
<protein>
    <recommendedName>
        <fullName evidence="7">DUF632 domain-containing protein</fullName>
    </recommendedName>
</protein>
<proteinExistence type="predicted"/>
<feature type="region of interest" description="Disordered" evidence="2">
    <location>
        <begin position="260"/>
        <end position="290"/>
    </location>
</feature>
<feature type="compositionally biased region" description="Low complexity" evidence="2">
    <location>
        <begin position="94"/>
        <end position="111"/>
    </location>
</feature>
<gene>
    <name evidence="5" type="ORF">SASPL_105152</name>
</gene>
<feature type="domain" description="DUF632" evidence="3">
    <location>
        <begin position="386"/>
        <end position="517"/>
    </location>
</feature>
<organism evidence="5">
    <name type="scientific">Salvia splendens</name>
    <name type="common">Scarlet sage</name>
    <dbReference type="NCBI Taxonomy" id="180675"/>
    <lineage>
        <taxon>Eukaryota</taxon>
        <taxon>Viridiplantae</taxon>
        <taxon>Streptophyta</taxon>
        <taxon>Embryophyta</taxon>
        <taxon>Tracheophyta</taxon>
        <taxon>Spermatophyta</taxon>
        <taxon>Magnoliopsida</taxon>
        <taxon>eudicotyledons</taxon>
        <taxon>Gunneridae</taxon>
        <taxon>Pentapetalae</taxon>
        <taxon>asterids</taxon>
        <taxon>lamiids</taxon>
        <taxon>Lamiales</taxon>
        <taxon>Lamiaceae</taxon>
        <taxon>Nepetoideae</taxon>
        <taxon>Mentheae</taxon>
        <taxon>Salviinae</taxon>
        <taxon>Salvia</taxon>
        <taxon>Salvia subgen. Calosphace</taxon>
        <taxon>core Calosphace</taxon>
    </lineage>
</organism>
<feature type="region of interest" description="Disordered" evidence="2">
    <location>
        <begin position="82"/>
        <end position="174"/>
    </location>
</feature>
<dbReference type="InterPro" id="IPR006868">
    <property type="entry name" value="DUF630"/>
</dbReference>
<evidence type="ECO:0000259" key="3">
    <source>
        <dbReference type="Pfam" id="PF04782"/>
    </source>
</evidence>
<accession>A0A8X8YIS3</accession>
<reference evidence="5" key="1">
    <citation type="submission" date="2018-01" db="EMBL/GenBank/DDBJ databases">
        <authorList>
            <person name="Mao J.F."/>
        </authorList>
    </citation>
    <scope>NUCLEOTIDE SEQUENCE</scope>
    <source>
        <strain evidence="5">Huo1</strain>
        <tissue evidence="5">Leaf</tissue>
    </source>
</reference>
<feature type="compositionally biased region" description="Polar residues" evidence="2">
    <location>
        <begin position="264"/>
        <end position="290"/>
    </location>
</feature>
<dbReference type="Proteomes" id="UP000298416">
    <property type="component" value="Unassembled WGS sequence"/>
</dbReference>
<reference evidence="5" key="2">
    <citation type="submission" date="2020-08" db="EMBL/GenBank/DDBJ databases">
        <title>Plant Genome Project.</title>
        <authorList>
            <person name="Zhang R.-G."/>
        </authorList>
    </citation>
    <scope>NUCLEOTIDE SEQUENCE</scope>
    <source>
        <strain evidence="5">Huo1</strain>
        <tissue evidence="5">Leaf</tissue>
    </source>
</reference>
<feature type="domain" description="DUF632" evidence="3">
    <location>
        <begin position="208"/>
        <end position="385"/>
    </location>
</feature>
<evidence type="ECO:0008006" key="7">
    <source>
        <dbReference type="Google" id="ProtNLM"/>
    </source>
</evidence>
<keyword evidence="1" id="KW-0175">Coiled coil</keyword>
<dbReference type="AlphaFoldDB" id="A0A8X8YIS3"/>
<name>A0A8X8YIS3_SALSN</name>
<feature type="coiled-coil region" evidence="1">
    <location>
        <begin position="567"/>
        <end position="594"/>
    </location>
</feature>
<feature type="domain" description="DUF630" evidence="4">
    <location>
        <begin position="1"/>
        <end position="51"/>
    </location>
</feature>
<dbReference type="InterPro" id="IPR006867">
    <property type="entry name" value="DUF632"/>
</dbReference>
<feature type="compositionally biased region" description="Basic and acidic residues" evidence="2">
    <location>
        <begin position="154"/>
        <end position="164"/>
    </location>
</feature>
<dbReference type="PANTHER" id="PTHR21450">
    <property type="entry name" value="PROTEIN ALTERED PHOSPHATE STARVATION RESPONSE 1"/>
    <property type="match status" value="1"/>
</dbReference>
<dbReference type="PANTHER" id="PTHR21450:SF6">
    <property type="entry name" value="EXPRESSED PROTEIN"/>
    <property type="match status" value="1"/>
</dbReference>
<keyword evidence="6" id="KW-1185">Reference proteome</keyword>
<dbReference type="Pfam" id="PF04782">
    <property type="entry name" value="DUF632"/>
    <property type="match status" value="2"/>
</dbReference>